<keyword evidence="1" id="KW-0560">Oxidoreductase</keyword>
<feature type="domain" description="Alcohol dehydrogenase iron-type/glycerol dehydrogenase GldA" evidence="2">
    <location>
        <begin position="57"/>
        <end position="163"/>
    </location>
</feature>
<evidence type="ECO:0000259" key="3">
    <source>
        <dbReference type="Pfam" id="PF25137"/>
    </source>
</evidence>
<organism evidence="4 5">
    <name type="scientific">Amycolatopsis acididurans</name>
    <dbReference type="NCBI Taxonomy" id="2724524"/>
    <lineage>
        <taxon>Bacteria</taxon>
        <taxon>Bacillati</taxon>
        <taxon>Actinomycetota</taxon>
        <taxon>Actinomycetes</taxon>
        <taxon>Pseudonocardiales</taxon>
        <taxon>Pseudonocardiaceae</taxon>
        <taxon>Amycolatopsis</taxon>
    </lineage>
</organism>
<evidence type="ECO:0000313" key="4">
    <source>
        <dbReference type="EMBL" id="NKQ58214.1"/>
    </source>
</evidence>
<reference evidence="4 5" key="1">
    <citation type="submission" date="2020-04" db="EMBL/GenBank/DDBJ databases">
        <title>Novel species.</title>
        <authorList>
            <person name="Teo W.F.A."/>
            <person name="Lipun K."/>
            <person name="Srisuk N."/>
            <person name="Duangmal K."/>
        </authorList>
    </citation>
    <scope>NUCLEOTIDE SEQUENCE [LARGE SCALE GENOMIC DNA]</scope>
    <source>
        <strain evidence="4 5">K13G38</strain>
    </source>
</reference>
<dbReference type="Proteomes" id="UP000715441">
    <property type="component" value="Unassembled WGS sequence"/>
</dbReference>
<evidence type="ECO:0000259" key="2">
    <source>
        <dbReference type="Pfam" id="PF00465"/>
    </source>
</evidence>
<dbReference type="InterPro" id="IPR039697">
    <property type="entry name" value="Alcohol_dehydrogenase_Fe"/>
</dbReference>
<dbReference type="InterPro" id="IPR001670">
    <property type="entry name" value="ADH_Fe/GldA"/>
</dbReference>
<gene>
    <name evidence="4" type="ORF">HFP15_35720</name>
</gene>
<dbReference type="Gene3D" id="1.20.1090.10">
    <property type="entry name" value="Dehydroquinate synthase-like - alpha domain"/>
    <property type="match status" value="1"/>
</dbReference>
<dbReference type="RefSeq" id="WP_168521834.1">
    <property type="nucleotide sequence ID" value="NZ_JAAXLS010000051.1"/>
</dbReference>
<dbReference type="SUPFAM" id="SSF56796">
    <property type="entry name" value="Dehydroquinate synthase-like"/>
    <property type="match status" value="1"/>
</dbReference>
<dbReference type="InterPro" id="IPR056798">
    <property type="entry name" value="ADH_Fe_C"/>
</dbReference>
<name>A0ABX1JEP0_9PSEU</name>
<dbReference type="Pfam" id="PF00465">
    <property type="entry name" value="Fe-ADH"/>
    <property type="match status" value="1"/>
</dbReference>
<dbReference type="Gene3D" id="3.40.50.1970">
    <property type="match status" value="1"/>
</dbReference>
<protein>
    <submittedName>
        <fullName evidence="4">Phosphonoacetaldehyde reductase</fullName>
    </submittedName>
</protein>
<keyword evidence="5" id="KW-1185">Reference proteome</keyword>
<proteinExistence type="predicted"/>
<feature type="domain" description="Fe-containing alcohol dehydrogenase-like C-terminal" evidence="3">
    <location>
        <begin position="175"/>
        <end position="359"/>
    </location>
</feature>
<dbReference type="Pfam" id="PF25137">
    <property type="entry name" value="ADH_Fe_C"/>
    <property type="match status" value="1"/>
</dbReference>
<dbReference type="EMBL" id="JAAXLS010000051">
    <property type="protein sequence ID" value="NKQ58214.1"/>
    <property type="molecule type" value="Genomic_DNA"/>
</dbReference>
<dbReference type="PANTHER" id="PTHR11496:SF83">
    <property type="entry name" value="HYDROXYACID-OXOACID TRANSHYDROGENASE, MITOCHONDRIAL"/>
    <property type="match status" value="1"/>
</dbReference>
<evidence type="ECO:0000313" key="5">
    <source>
        <dbReference type="Proteomes" id="UP000715441"/>
    </source>
</evidence>
<evidence type="ECO:0000256" key="1">
    <source>
        <dbReference type="ARBA" id="ARBA00023002"/>
    </source>
</evidence>
<accession>A0ABX1JEP0</accession>
<dbReference type="PANTHER" id="PTHR11496">
    <property type="entry name" value="ALCOHOL DEHYDROGENASE"/>
    <property type="match status" value="1"/>
</dbReference>
<sequence length="361" mass="38045">MDTVNLTASWNPVRVQVQPGAIQHAINRAPHPAVAITGPRLRDQVAATGHATVESAHWAAVQALAADLRRRDRRCVIAIGGGSVMDATKVACAMADTPETLDADLDDLVAGRVPLRRTSQLWAIPTTAGTGSEVTKWSSIWTENGWKVSVEGRALYPDTAILDSALTASMSARLTAATGLDATAHAVESIWSTNHRPESDQHATDALRLIAAHLPLAVSAPDPEHRAGMSIAALHSGLALSWCRSTAPHALSYPLTGLLGIEHGLAVGLMLLAVLPVTEHLAPDRVALAAQALGVAGADGIAAFIRDVFHRAGLGTRLREFGVTPEFLEVITGTALTQPRFANHPGRLAAETIHEALNNIL</sequence>
<comment type="caution">
    <text evidence="4">The sequence shown here is derived from an EMBL/GenBank/DDBJ whole genome shotgun (WGS) entry which is preliminary data.</text>
</comment>